<reference evidence="7" key="1">
    <citation type="submission" date="2023-10" db="EMBL/GenBank/DDBJ databases">
        <title>Genome assembly of Pristionchus species.</title>
        <authorList>
            <person name="Yoshida K."/>
            <person name="Sommer R.J."/>
        </authorList>
    </citation>
    <scope>NUCLEOTIDE SEQUENCE</scope>
    <source>
        <strain evidence="7">RS5133</strain>
    </source>
</reference>
<gene>
    <name evidence="7" type="ORF">PFISCL1PPCAC_3415</name>
</gene>
<comment type="caution">
    <text evidence="7">The sequence shown here is derived from an EMBL/GenBank/DDBJ whole genome shotgun (WGS) entry which is preliminary data.</text>
</comment>
<dbReference type="GO" id="GO:0022857">
    <property type="term" value="F:transmembrane transporter activity"/>
    <property type="evidence" value="ECO:0007669"/>
    <property type="project" value="InterPro"/>
</dbReference>
<dbReference type="SUPFAM" id="SSF103473">
    <property type="entry name" value="MFS general substrate transporter"/>
    <property type="match status" value="1"/>
</dbReference>
<evidence type="ECO:0000313" key="7">
    <source>
        <dbReference type="EMBL" id="GMT12118.1"/>
    </source>
</evidence>
<feature type="transmembrane region" description="Helical" evidence="6">
    <location>
        <begin position="77"/>
        <end position="96"/>
    </location>
</feature>
<feature type="transmembrane region" description="Helical" evidence="6">
    <location>
        <begin position="134"/>
        <end position="163"/>
    </location>
</feature>
<evidence type="ECO:0000256" key="2">
    <source>
        <dbReference type="ARBA" id="ARBA00022692"/>
    </source>
</evidence>
<dbReference type="PANTHER" id="PTHR23507:SF27">
    <property type="entry name" value="SOLUTE CARRIER FAMILY RELATED"/>
    <property type="match status" value="1"/>
</dbReference>
<dbReference type="Pfam" id="PF07690">
    <property type="entry name" value="MFS_1"/>
    <property type="match status" value="1"/>
</dbReference>
<feature type="non-terminal residue" evidence="7">
    <location>
        <position position="1"/>
    </location>
</feature>
<evidence type="ECO:0000313" key="8">
    <source>
        <dbReference type="Proteomes" id="UP001432322"/>
    </source>
</evidence>
<feature type="transmembrane region" description="Helical" evidence="6">
    <location>
        <begin position="257"/>
        <end position="283"/>
    </location>
</feature>
<keyword evidence="8" id="KW-1185">Reference proteome</keyword>
<feature type="transmembrane region" description="Helical" evidence="6">
    <location>
        <begin position="108"/>
        <end position="128"/>
    </location>
</feature>
<evidence type="ECO:0000256" key="4">
    <source>
        <dbReference type="ARBA" id="ARBA00023136"/>
    </source>
</evidence>
<dbReference type="AlphaFoldDB" id="A0AAV5V111"/>
<feature type="transmembrane region" description="Helical" evidence="6">
    <location>
        <begin position="175"/>
        <end position="193"/>
    </location>
</feature>
<dbReference type="InterPro" id="IPR011701">
    <property type="entry name" value="MFS"/>
</dbReference>
<evidence type="ECO:0000256" key="3">
    <source>
        <dbReference type="ARBA" id="ARBA00022989"/>
    </source>
</evidence>
<feature type="transmembrane region" description="Helical" evidence="6">
    <location>
        <begin position="383"/>
        <end position="406"/>
    </location>
</feature>
<feature type="transmembrane region" description="Helical" evidence="6">
    <location>
        <begin position="21"/>
        <end position="40"/>
    </location>
</feature>
<keyword evidence="4 6" id="KW-0472">Membrane</keyword>
<keyword evidence="2 6" id="KW-0812">Transmembrane</keyword>
<evidence type="ECO:0000256" key="1">
    <source>
        <dbReference type="ARBA" id="ARBA00004141"/>
    </source>
</evidence>
<feature type="region of interest" description="Disordered" evidence="5">
    <location>
        <begin position="444"/>
        <end position="466"/>
    </location>
</feature>
<sequence>LQYPSYASMPPSLHSSVHFPLGLYSVTSAMFMPIFKSIIYRKACLDLSDVTGITDCDSDNSTVISSNQSIQAAANAISLWSSAAMCIGAILSSMVLGRIGDKRSHRIALLVPLTGLIASDLLLLLQWTQFQSSTLLLVLAEAVFGVCGGYVCILSSSFAYVSVKFENDEEQRSVSIARLEGSIGLGSVVGLLICSQLKVISYLYLFLFCLAVHVICLILVLLMADLRTTDSGRRQRASLWKESFEFLSKSGSFKRPLLILLAAFFACFFAFIGSSNVLLYYLMHRFTMRLSTYSIYRAAEKALSTATALFLFPFLRRHLGVGNVALAAVGMSTRAAAKAWTAIAWSETALFATLLPEAFSRFAASALRSLMAAQVRPSEQGRLFSFVALLEAVCNLLAVVFFHSLFPWSLPIMSELSFVVMAALIVPAIALLWWHRDVIESSKPEISEDQTKMTSSEEPEVTGSKA</sequence>
<dbReference type="InterPro" id="IPR036259">
    <property type="entry name" value="MFS_trans_sf"/>
</dbReference>
<dbReference type="EMBL" id="BTSY01000001">
    <property type="protein sequence ID" value="GMT12118.1"/>
    <property type="molecule type" value="Genomic_DNA"/>
</dbReference>
<dbReference type="Gene3D" id="1.20.1250.20">
    <property type="entry name" value="MFS general substrate transporter like domains"/>
    <property type="match status" value="1"/>
</dbReference>
<evidence type="ECO:0008006" key="9">
    <source>
        <dbReference type="Google" id="ProtNLM"/>
    </source>
</evidence>
<keyword evidence="3 6" id="KW-1133">Transmembrane helix</keyword>
<proteinExistence type="predicted"/>
<dbReference type="GO" id="GO:0016020">
    <property type="term" value="C:membrane"/>
    <property type="evidence" value="ECO:0007669"/>
    <property type="project" value="UniProtKB-SubCell"/>
</dbReference>
<protein>
    <recommendedName>
        <fullName evidence="9">Membrane transporter</fullName>
    </recommendedName>
</protein>
<organism evidence="7 8">
    <name type="scientific">Pristionchus fissidentatus</name>
    <dbReference type="NCBI Taxonomy" id="1538716"/>
    <lineage>
        <taxon>Eukaryota</taxon>
        <taxon>Metazoa</taxon>
        <taxon>Ecdysozoa</taxon>
        <taxon>Nematoda</taxon>
        <taxon>Chromadorea</taxon>
        <taxon>Rhabditida</taxon>
        <taxon>Rhabditina</taxon>
        <taxon>Diplogasteromorpha</taxon>
        <taxon>Diplogasteroidea</taxon>
        <taxon>Neodiplogasteridae</taxon>
        <taxon>Pristionchus</taxon>
    </lineage>
</organism>
<name>A0AAV5V111_9BILA</name>
<dbReference type="Proteomes" id="UP001432322">
    <property type="component" value="Unassembled WGS sequence"/>
</dbReference>
<feature type="transmembrane region" description="Helical" evidence="6">
    <location>
        <begin position="199"/>
        <end position="224"/>
    </location>
</feature>
<comment type="subcellular location">
    <subcellularLocation>
        <location evidence="1">Membrane</location>
        <topology evidence="1">Multi-pass membrane protein</topology>
    </subcellularLocation>
</comment>
<evidence type="ECO:0000256" key="5">
    <source>
        <dbReference type="SAM" id="MobiDB-lite"/>
    </source>
</evidence>
<accession>A0AAV5V111</accession>
<evidence type="ECO:0000256" key="6">
    <source>
        <dbReference type="SAM" id="Phobius"/>
    </source>
</evidence>
<dbReference type="PANTHER" id="PTHR23507">
    <property type="entry name" value="ZGC:174356"/>
    <property type="match status" value="1"/>
</dbReference>
<feature type="transmembrane region" description="Helical" evidence="6">
    <location>
        <begin position="412"/>
        <end position="434"/>
    </location>
</feature>